<dbReference type="PROSITE" id="PS50879">
    <property type="entry name" value="RNASE_H_1"/>
    <property type="match status" value="1"/>
</dbReference>
<reference evidence="9" key="1">
    <citation type="journal article" date="2012" name="Nat. Commun.">
        <title>The genome of Prunus mume.</title>
        <authorList>
            <person name="Zhang Q."/>
            <person name="Chen W."/>
            <person name="Sun L."/>
            <person name="Zhao F."/>
            <person name="Huang B."/>
            <person name="Yang W."/>
            <person name="Tao Y."/>
            <person name="Wang J."/>
            <person name="Yuan Z."/>
            <person name="Fan G."/>
            <person name="Xing Z."/>
            <person name="Han C."/>
            <person name="Pan H."/>
            <person name="Zhong X."/>
            <person name="Shi W."/>
            <person name="Liang X."/>
            <person name="Du D."/>
            <person name="Sun F."/>
            <person name="Xu Z."/>
            <person name="Hao R."/>
            <person name="Lv T."/>
            <person name="Lv Y."/>
            <person name="Zheng Z."/>
            <person name="Sun M."/>
            <person name="Luo L."/>
            <person name="Cai M."/>
            <person name="Gao Y."/>
            <person name="Wang J."/>
            <person name="Yin Y."/>
            <person name="Xu X."/>
            <person name="Cheng T."/>
            <person name="Wang J."/>
        </authorList>
    </citation>
    <scope>NUCLEOTIDE SEQUENCE [LARGE SCALE GENOMIC DNA]</scope>
</reference>
<dbReference type="Pfam" id="PF13456">
    <property type="entry name" value="RVT_3"/>
    <property type="match status" value="1"/>
</dbReference>
<dbReference type="InterPro" id="IPR012337">
    <property type="entry name" value="RNaseH-like_sf"/>
</dbReference>
<dbReference type="SUPFAM" id="SSF53098">
    <property type="entry name" value="Ribonuclease H-like"/>
    <property type="match status" value="1"/>
</dbReference>
<evidence type="ECO:0000259" key="8">
    <source>
        <dbReference type="PROSITE" id="PS50879"/>
    </source>
</evidence>
<gene>
    <name evidence="10" type="primary">LOC107880326</name>
</gene>
<dbReference type="GeneID" id="107880326"/>
<keyword evidence="4" id="KW-0255">Endonuclease</keyword>
<dbReference type="PANTHER" id="PTHR48475">
    <property type="entry name" value="RIBONUCLEASE H"/>
    <property type="match status" value="1"/>
</dbReference>
<dbReference type="InterPro" id="IPR036397">
    <property type="entry name" value="RNaseH_sf"/>
</dbReference>
<evidence type="ECO:0000256" key="5">
    <source>
        <dbReference type="ARBA" id="ARBA00022801"/>
    </source>
</evidence>
<dbReference type="InterPro" id="IPR002156">
    <property type="entry name" value="RNaseH_domain"/>
</dbReference>
<keyword evidence="3" id="KW-0540">Nuclease</keyword>
<evidence type="ECO:0000256" key="1">
    <source>
        <dbReference type="ARBA" id="ARBA00022679"/>
    </source>
</evidence>
<dbReference type="Proteomes" id="UP000694861">
    <property type="component" value="Linkage group LG2"/>
</dbReference>
<keyword evidence="9" id="KW-1185">Reference proteome</keyword>
<protein>
    <submittedName>
        <fullName evidence="10">Uncharacterized protein LOC107880326</fullName>
    </submittedName>
</protein>
<evidence type="ECO:0000313" key="9">
    <source>
        <dbReference type="Proteomes" id="UP000694861"/>
    </source>
</evidence>
<reference evidence="10" key="2">
    <citation type="submission" date="2025-08" db="UniProtKB">
        <authorList>
            <consortium name="RefSeq"/>
        </authorList>
    </citation>
    <scope>IDENTIFICATION</scope>
</reference>
<name>A0ABM1LI63_PRUMU</name>
<feature type="domain" description="RNase H type-1" evidence="8">
    <location>
        <begin position="259"/>
        <end position="388"/>
    </location>
</feature>
<dbReference type="RefSeq" id="XP_016647090.1">
    <property type="nucleotide sequence ID" value="XM_016791604.1"/>
</dbReference>
<organism evidence="9 10">
    <name type="scientific">Prunus mume</name>
    <name type="common">Japanese apricot</name>
    <name type="synonym">Armeniaca mume</name>
    <dbReference type="NCBI Taxonomy" id="102107"/>
    <lineage>
        <taxon>Eukaryota</taxon>
        <taxon>Viridiplantae</taxon>
        <taxon>Streptophyta</taxon>
        <taxon>Embryophyta</taxon>
        <taxon>Tracheophyta</taxon>
        <taxon>Spermatophyta</taxon>
        <taxon>Magnoliopsida</taxon>
        <taxon>eudicotyledons</taxon>
        <taxon>Gunneridae</taxon>
        <taxon>Pentapetalae</taxon>
        <taxon>rosids</taxon>
        <taxon>fabids</taxon>
        <taxon>Rosales</taxon>
        <taxon>Rosaceae</taxon>
        <taxon>Amygdaloideae</taxon>
        <taxon>Amygdaleae</taxon>
        <taxon>Prunus</taxon>
    </lineage>
</organism>
<sequence length="446" mass="49889">MHLNPNKSAFGVSSGKFLGFMINQRGIEVNPENIRALIDMQVLRMKKEVQSLIGRVAALARFISKATDGCTPFFKALKGSKRQVDWTLKAYMSRAPLLSTPLLGDDLIIYLSVSASALSSVLIRRPNCIELPIFYMSHALQDGEQRYPQLERLAYALVLSARKLRPYFQAHSIGVLTNQPLRQVLQKPETLGRLIKWAIELGELDIRYHPRPSEKGQAVTDFISEFTFLTNDGQPLNSVTAPPSTSVDSPSADNTFDQNSPHWTLYVDGLSNRQGSGAGLVFKTPDDTTIEYAISFQFRASNNEAEYEALLAGLRLAQSSGVERLMICRDSQLVVNHVITEFAAKDESMAAYLTQTRRLLKRFKTYYICQVPISENSHADALSRLASTIDNRVGRHVPIKVLARRSTAEADVNTIRQDPSWMDPIHAHLTDDILPTDKAEAKTVRR</sequence>
<dbReference type="PANTHER" id="PTHR48475:SF2">
    <property type="entry name" value="RIBONUCLEASE H"/>
    <property type="match status" value="1"/>
</dbReference>
<dbReference type="InterPro" id="IPR043502">
    <property type="entry name" value="DNA/RNA_pol_sf"/>
</dbReference>
<evidence type="ECO:0000256" key="3">
    <source>
        <dbReference type="ARBA" id="ARBA00022722"/>
    </source>
</evidence>
<evidence type="ECO:0000256" key="4">
    <source>
        <dbReference type="ARBA" id="ARBA00022759"/>
    </source>
</evidence>
<keyword evidence="1" id="KW-0808">Transferase</keyword>
<feature type="region of interest" description="Disordered" evidence="7">
    <location>
        <begin position="234"/>
        <end position="254"/>
    </location>
</feature>
<evidence type="ECO:0000256" key="6">
    <source>
        <dbReference type="ARBA" id="ARBA00022918"/>
    </source>
</evidence>
<dbReference type="SUPFAM" id="SSF56672">
    <property type="entry name" value="DNA/RNA polymerases"/>
    <property type="match status" value="1"/>
</dbReference>
<accession>A0ABM1LI63</accession>
<keyword evidence="6" id="KW-0695">RNA-directed DNA polymerase</keyword>
<dbReference type="CDD" id="cd09279">
    <property type="entry name" value="RNase_HI_like"/>
    <property type="match status" value="1"/>
</dbReference>
<keyword evidence="5" id="KW-0378">Hydrolase</keyword>
<evidence type="ECO:0000256" key="7">
    <source>
        <dbReference type="SAM" id="MobiDB-lite"/>
    </source>
</evidence>
<dbReference type="InterPro" id="IPR041373">
    <property type="entry name" value="RT_RNaseH"/>
</dbReference>
<evidence type="ECO:0000313" key="10">
    <source>
        <dbReference type="RefSeq" id="XP_016647090.1"/>
    </source>
</evidence>
<evidence type="ECO:0000256" key="2">
    <source>
        <dbReference type="ARBA" id="ARBA00022695"/>
    </source>
</evidence>
<dbReference type="Gene3D" id="3.30.420.10">
    <property type="entry name" value="Ribonuclease H-like superfamily/Ribonuclease H"/>
    <property type="match status" value="1"/>
</dbReference>
<keyword evidence="2" id="KW-0548">Nucleotidyltransferase</keyword>
<dbReference type="Pfam" id="PF17917">
    <property type="entry name" value="RT_RNaseH"/>
    <property type="match status" value="1"/>
</dbReference>
<proteinExistence type="predicted"/>